<keyword evidence="3" id="KW-0408">Iron</keyword>
<dbReference type="GO" id="GO:0020037">
    <property type="term" value="F:heme binding"/>
    <property type="evidence" value="ECO:0007669"/>
    <property type="project" value="InterPro"/>
</dbReference>
<dbReference type="SUPFAM" id="SSF48264">
    <property type="entry name" value="Cytochrome P450"/>
    <property type="match status" value="1"/>
</dbReference>
<feature type="signal peptide" evidence="4">
    <location>
        <begin position="1"/>
        <end position="21"/>
    </location>
</feature>
<dbReference type="EMBL" id="LR862138">
    <property type="protein sequence ID" value="CAD1818201.1"/>
    <property type="molecule type" value="Genomic_DNA"/>
</dbReference>
<evidence type="ECO:0000256" key="1">
    <source>
        <dbReference type="ARBA" id="ARBA00010617"/>
    </source>
</evidence>
<organism evidence="5">
    <name type="scientific">Ananas comosus var. bracteatus</name>
    <name type="common">red pineapple</name>
    <dbReference type="NCBI Taxonomy" id="296719"/>
    <lineage>
        <taxon>Eukaryota</taxon>
        <taxon>Viridiplantae</taxon>
        <taxon>Streptophyta</taxon>
        <taxon>Embryophyta</taxon>
        <taxon>Tracheophyta</taxon>
        <taxon>Spermatophyta</taxon>
        <taxon>Magnoliopsida</taxon>
        <taxon>Liliopsida</taxon>
        <taxon>Poales</taxon>
        <taxon>Bromeliaceae</taxon>
        <taxon>Bromelioideae</taxon>
        <taxon>Ananas</taxon>
    </lineage>
</organism>
<accession>A0A6V7NHX8</accession>
<dbReference type="InterPro" id="IPR001128">
    <property type="entry name" value="Cyt_P450"/>
</dbReference>
<evidence type="ECO:0000256" key="4">
    <source>
        <dbReference type="SAM" id="SignalP"/>
    </source>
</evidence>
<dbReference type="GO" id="GO:0016705">
    <property type="term" value="F:oxidoreductase activity, acting on paired donors, with incorporation or reduction of molecular oxygen"/>
    <property type="evidence" value="ECO:0007669"/>
    <property type="project" value="InterPro"/>
</dbReference>
<dbReference type="PANTHER" id="PTHR47955">
    <property type="entry name" value="CYTOCHROME P450 FAMILY 71 PROTEIN"/>
    <property type="match status" value="1"/>
</dbReference>
<dbReference type="AlphaFoldDB" id="A0A6V7NHX8"/>
<evidence type="ECO:0000256" key="2">
    <source>
        <dbReference type="ARBA" id="ARBA00022723"/>
    </source>
</evidence>
<dbReference type="PANTHER" id="PTHR47955:SF14">
    <property type="entry name" value="OS01G0543600 PROTEIN"/>
    <property type="match status" value="1"/>
</dbReference>
<name>A0A6V7NHX8_ANACO</name>
<keyword evidence="4" id="KW-0732">Signal</keyword>
<dbReference type="GO" id="GO:0004497">
    <property type="term" value="F:monooxygenase activity"/>
    <property type="evidence" value="ECO:0007669"/>
    <property type="project" value="InterPro"/>
</dbReference>
<protein>
    <submittedName>
        <fullName evidence="5">Uncharacterized protein</fullName>
    </submittedName>
</protein>
<evidence type="ECO:0000313" key="5">
    <source>
        <dbReference type="EMBL" id="CAD1818201.1"/>
    </source>
</evidence>
<dbReference type="Pfam" id="PF00067">
    <property type="entry name" value="p450"/>
    <property type="match status" value="1"/>
</dbReference>
<reference evidence="5" key="1">
    <citation type="submission" date="2020-07" db="EMBL/GenBank/DDBJ databases">
        <authorList>
            <person name="Lin J."/>
        </authorList>
    </citation>
    <scope>NUCLEOTIDE SEQUENCE</scope>
</reference>
<keyword evidence="2" id="KW-0479">Metal-binding</keyword>
<dbReference type="GO" id="GO:0005506">
    <property type="term" value="F:iron ion binding"/>
    <property type="evidence" value="ECO:0007669"/>
    <property type="project" value="InterPro"/>
</dbReference>
<feature type="chain" id="PRO_5028039651" evidence="4">
    <location>
        <begin position="22"/>
        <end position="185"/>
    </location>
</feature>
<proteinExistence type="inferred from homology"/>
<dbReference type="InterPro" id="IPR036396">
    <property type="entry name" value="Cyt_P450_sf"/>
</dbReference>
<comment type="similarity">
    <text evidence="1">Belongs to the cytochrome P450 family.</text>
</comment>
<dbReference type="Gene3D" id="1.10.630.10">
    <property type="entry name" value="Cytochrome P450"/>
    <property type="match status" value="1"/>
</dbReference>
<gene>
    <name evidence="5" type="ORF">CB5_LOCUS1412</name>
</gene>
<sequence length="185" mass="21403">MASLLLLPLFYFLVITKRTSSHKTKLPPSPPKLPLIGTSTNSVRSLMLSRLSFEEVWPPHASPNWRNPYTYRLLADMALEIMRTHDLIFANRPLLKNAEILLYSCMDMAFSPYGEHWRQLRKLCTLHLLSTKRCNLYQLAREEEVAFMVKNITQCSLLHAPIDMSEVLFSFVNDIHLSVGFRKVP</sequence>
<evidence type="ECO:0000256" key="3">
    <source>
        <dbReference type="ARBA" id="ARBA00023004"/>
    </source>
</evidence>